<keyword evidence="1" id="KW-0732">Signal</keyword>
<evidence type="ECO:0000313" key="2">
    <source>
        <dbReference type="EMBL" id="TSJ91880.1"/>
    </source>
</evidence>
<protein>
    <submittedName>
        <fullName evidence="2">Uncharacterized protein</fullName>
    </submittedName>
</protein>
<proteinExistence type="predicted"/>
<feature type="chain" id="PRO_5022093879" evidence="1">
    <location>
        <begin position="23"/>
        <end position="146"/>
    </location>
</feature>
<evidence type="ECO:0000256" key="1">
    <source>
        <dbReference type="SAM" id="SignalP"/>
    </source>
</evidence>
<dbReference type="Proteomes" id="UP000319138">
    <property type="component" value="Unassembled WGS sequence"/>
</dbReference>
<feature type="signal peptide" evidence="1">
    <location>
        <begin position="1"/>
        <end position="22"/>
    </location>
</feature>
<evidence type="ECO:0000313" key="3">
    <source>
        <dbReference type="Proteomes" id="UP000319138"/>
    </source>
</evidence>
<accession>A0A556RSK4</accession>
<dbReference type="EMBL" id="VMHL01000001">
    <property type="protein sequence ID" value="TSJ91880.1"/>
    <property type="molecule type" value="Genomic_DNA"/>
</dbReference>
<dbReference type="AlphaFoldDB" id="A0A556RSK4"/>
<gene>
    <name evidence="2" type="ORF">FPQ14_01030</name>
</gene>
<organism evidence="2 3">
    <name type="scientific">Gilliamella apicola</name>
    <dbReference type="NCBI Taxonomy" id="1196095"/>
    <lineage>
        <taxon>Bacteria</taxon>
        <taxon>Pseudomonadati</taxon>
        <taxon>Pseudomonadota</taxon>
        <taxon>Gammaproteobacteria</taxon>
        <taxon>Orbales</taxon>
        <taxon>Orbaceae</taxon>
        <taxon>Gilliamella</taxon>
    </lineage>
</organism>
<dbReference type="RefSeq" id="WP_144187672.1">
    <property type="nucleotide sequence ID" value="NZ_VMHL01000001.1"/>
</dbReference>
<name>A0A556RSK4_9GAMM</name>
<comment type="caution">
    <text evidence="2">The sequence shown here is derived from an EMBL/GenBank/DDBJ whole genome shotgun (WGS) entry which is preliminary data.</text>
</comment>
<sequence length="146" mass="16267">MKKIVKLAVLISSLLVFSIANAAPKNTDKNNAVAVTKALADSAKRSLLGDKGKFPLTVEAGYEVTNISANINNVVFEYKMPSDSQNTPLDDFMENVRLGLNSQFCDKPDVVNVLKTYDIRFIFRFQFSDDRNIPTTLSIKEICELD</sequence>
<reference evidence="2 3" key="1">
    <citation type="submission" date="2019-07" db="EMBL/GenBank/DDBJ databases">
        <title>Gilliamella genomes.</title>
        <authorList>
            <person name="Zheng H."/>
        </authorList>
    </citation>
    <scope>NUCLEOTIDE SEQUENCE [LARGE SCALE GENOMIC DNA]</scope>
    <source>
        <strain evidence="2 3">W8131</strain>
    </source>
</reference>